<dbReference type="KEGG" id="fop:FNB79_10700"/>
<protein>
    <recommendedName>
        <fullName evidence="2">uroporphyrinogen-III C-methyltransferase</fullName>
        <ecNumber evidence="2">2.1.1.107</ecNumber>
    </recommendedName>
</protein>
<sequence length="533" mass="58809">MEILYKNSVAKSNFRCVSIMNKHIAVLGLGWLGLPLALQLQKKGFTISGSTSNLDNLKPLSKYSFPVNRIKIEADKIVGDWEAFINETSTLIINFPPKRINNIETIHPLQIAQIIKHTPKTTKVVFVSSTSVYQNTNARIDETVTCMPQKASGIGLIKAEQLLKEYFGSNVTILRLAGLIGPKRHPGRFLANKKQLKNPNVPVNLIHQKDAVGLITAILEQDCFGEIINGCADVHPKRKDFYKNAAMQLNLEAPVFETSTEERFKIVDNLKSKTILNFEYQFANPESIFAKDKLPEIYIVGAGPGNKNLLTLKAFNAINNAEVILHDNLISDEIMTINTNAEHIYVGRKFGDKENPQARQNKINELLKLHCEMGNNVVRLKSGDPYVYGRAAEEVRFLKAHKLPFCVVPGISAALAAASLANIPITERGHSNAILICTAHTADYSTSQLNGIAEMLNAGNTLALYMGLKSLDKIIPKLIAVSGNPDIPINAISNVSRANEVLFSSTLGNIENDIKKQELKMPVVFLIGVKPID</sequence>
<accession>A0A516GSQ2</accession>
<dbReference type="InterPro" id="IPR050161">
    <property type="entry name" value="Siro_Cobalamin_biosynth"/>
</dbReference>
<dbReference type="SUPFAM" id="SSF53790">
    <property type="entry name" value="Tetrapyrrole methylase"/>
    <property type="match status" value="1"/>
</dbReference>
<keyword evidence="12" id="KW-1185">Reference proteome</keyword>
<dbReference type="InterPro" id="IPR014776">
    <property type="entry name" value="4pyrrole_Mease_sub2"/>
</dbReference>
<dbReference type="Pfam" id="PF00590">
    <property type="entry name" value="TP_methylase"/>
    <property type="match status" value="1"/>
</dbReference>
<comment type="similarity">
    <text evidence="1 8">Belongs to the precorrin methyltransferase family.</text>
</comment>
<name>A0A516GSQ2_9FLAO</name>
<dbReference type="PROSITE" id="PS00839">
    <property type="entry name" value="SUMT_1"/>
    <property type="match status" value="1"/>
</dbReference>
<dbReference type="PANTHER" id="PTHR45790:SF3">
    <property type="entry name" value="S-ADENOSYL-L-METHIONINE-DEPENDENT UROPORPHYRINOGEN III METHYLTRANSFERASE, CHLOROPLASTIC"/>
    <property type="match status" value="1"/>
</dbReference>
<evidence type="ECO:0000256" key="8">
    <source>
        <dbReference type="RuleBase" id="RU003960"/>
    </source>
</evidence>
<dbReference type="GO" id="GO:0004851">
    <property type="term" value="F:uroporphyrin-III C-methyltransferase activity"/>
    <property type="evidence" value="ECO:0007669"/>
    <property type="project" value="UniProtKB-EC"/>
</dbReference>
<keyword evidence="6" id="KW-0627">Porphyrin biosynthesis</keyword>
<dbReference type="InterPro" id="IPR000878">
    <property type="entry name" value="4pyrrol_Mease"/>
</dbReference>
<evidence type="ECO:0000259" key="10">
    <source>
        <dbReference type="Pfam" id="PF01370"/>
    </source>
</evidence>
<dbReference type="CDD" id="cd11642">
    <property type="entry name" value="SUMT"/>
    <property type="match status" value="1"/>
</dbReference>
<gene>
    <name evidence="11" type="primary">cobA</name>
    <name evidence="11" type="ORF">FNB79_10700</name>
</gene>
<keyword evidence="5" id="KW-0949">S-adenosyl-L-methionine</keyword>
<dbReference type="GO" id="GO:0032259">
    <property type="term" value="P:methylation"/>
    <property type="evidence" value="ECO:0007669"/>
    <property type="project" value="UniProtKB-KW"/>
</dbReference>
<evidence type="ECO:0000256" key="2">
    <source>
        <dbReference type="ARBA" id="ARBA00012162"/>
    </source>
</evidence>
<evidence type="ECO:0000313" key="12">
    <source>
        <dbReference type="Proteomes" id="UP000319209"/>
    </source>
</evidence>
<evidence type="ECO:0000256" key="7">
    <source>
        <dbReference type="ARBA" id="ARBA00025705"/>
    </source>
</evidence>
<dbReference type="InterPro" id="IPR035996">
    <property type="entry name" value="4pyrrol_Methylase_sf"/>
</dbReference>
<dbReference type="InterPro" id="IPR001509">
    <property type="entry name" value="Epimerase_deHydtase"/>
</dbReference>
<organism evidence="11 12">
    <name type="scientific">Formosa sediminum</name>
    <dbReference type="NCBI Taxonomy" id="2594004"/>
    <lineage>
        <taxon>Bacteria</taxon>
        <taxon>Pseudomonadati</taxon>
        <taxon>Bacteroidota</taxon>
        <taxon>Flavobacteriia</taxon>
        <taxon>Flavobacteriales</taxon>
        <taxon>Flavobacteriaceae</taxon>
        <taxon>Formosa</taxon>
    </lineage>
</organism>
<dbReference type="FunFam" id="3.40.1010.10:FF:000001">
    <property type="entry name" value="Siroheme synthase"/>
    <property type="match status" value="1"/>
</dbReference>
<dbReference type="InterPro" id="IPR003043">
    <property type="entry name" value="Uropor_MeTrfase_CS"/>
</dbReference>
<proteinExistence type="inferred from homology"/>
<evidence type="ECO:0000256" key="5">
    <source>
        <dbReference type="ARBA" id="ARBA00022691"/>
    </source>
</evidence>
<dbReference type="InterPro" id="IPR036291">
    <property type="entry name" value="NAD(P)-bd_dom_sf"/>
</dbReference>
<dbReference type="NCBIfam" id="NF004790">
    <property type="entry name" value="PRK06136.1"/>
    <property type="match status" value="1"/>
</dbReference>
<comment type="pathway">
    <text evidence="7">Porphyrin-containing compound metabolism; siroheme biosynthesis; precorrin-2 from uroporphyrinogen III: step 1/1.</text>
</comment>
<dbReference type="Proteomes" id="UP000319209">
    <property type="component" value="Chromosome"/>
</dbReference>
<dbReference type="AlphaFoldDB" id="A0A516GSQ2"/>
<evidence type="ECO:0000256" key="1">
    <source>
        <dbReference type="ARBA" id="ARBA00005879"/>
    </source>
</evidence>
<keyword evidence="4 8" id="KW-0808">Transferase</keyword>
<dbReference type="InterPro" id="IPR014777">
    <property type="entry name" value="4pyrrole_Mease_sub1"/>
</dbReference>
<feature type="domain" description="NAD-dependent epimerase/dehydratase" evidence="10">
    <location>
        <begin position="98"/>
        <end position="191"/>
    </location>
</feature>
<dbReference type="EMBL" id="CP041637">
    <property type="protein sequence ID" value="QDO94410.1"/>
    <property type="molecule type" value="Genomic_DNA"/>
</dbReference>
<evidence type="ECO:0000256" key="6">
    <source>
        <dbReference type="ARBA" id="ARBA00023244"/>
    </source>
</evidence>
<dbReference type="Gene3D" id="3.30.950.10">
    <property type="entry name" value="Methyltransferase, Cobalt-precorrin-4 Transmethylase, Domain 2"/>
    <property type="match status" value="1"/>
</dbReference>
<dbReference type="PANTHER" id="PTHR45790">
    <property type="entry name" value="SIROHEME SYNTHASE-RELATED"/>
    <property type="match status" value="1"/>
</dbReference>
<reference evidence="11 12" key="1">
    <citation type="submission" date="2019-07" db="EMBL/GenBank/DDBJ databases">
        <title>Genome sequencing for Formosa sp. PS13.</title>
        <authorList>
            <person name="Park S.-J."/>
        </authorList>
    </citation>
    <scope>NUCLEOTIDE SEQUENCE [LARGE SCALE GENOMIC DNA]</scope>
    <source>
        <strain evidence="11 12">PS13</strain>
    </source>
</reference>
<keyword evidence="3 8" id="KW-0489">Methyltransferase</keyword>
<evidence type="ECO:0000256" key="3">
    <source>
        <dbReference type="ARBA" id="ARBA00022603"/>
    </source>
</evidence>
<dbReference type="PROSITE" id="PS00840">
    <property type="entry name" value="SUMT_2"/>
    <property type="match status" value="1"/>
</dbReference>
<dbReference type="NCBIfam" id="TIGR01469">
    <property type="entry name" value="cobA_cysG_Cterm"/>
    <property type="match status" value="1"/>
</dbReference>
<dbReference type="Gene3D" id="3.40.1010.10">
    <property type="entry name" value="Cobalt-precorrin-4 Transmethylase, Domain 1"/>
    <property type="match status" value="1"/>
</dbReference>
<dbReference type="InterPro" id="IPR006366">
    <property type="entry name" value="CobA/CysG_C"/>
</dbReference>
<evidence type="ECO:0000259" key="9">
    <source>
        <dbReference type="Pfam" id="PF00590"/>
    </source>
</evidence>
<dbReference type="OrthoDB" id="9815856at2"/>
<evidence type="ECO:0000256" key="4">
    <source>
        <dbReference type="ARBA" id="ARBA00022679"/>
    </source>
</evidence>
<dbReference type="GO" id="GO:0019354">
    <property type="term" value="P:siroheme biosynthetic process"/>
    <property type="evidence" value="ECO:0007669"/>
    <property type="project" value="InterPro"/>
</dbReference>
<dbReference type="EC" id="2.1.1.107" evidence="2"/>
<evidence type="ECO:0000313" key="11">
    <source>
        <dbReference type="EMBL" id="QDO94410.1"/>
    </source>
</evidence>
<feature type="domain" description="Tetrapyrrole methylase" evidence="9">
    <location>
        <begin position="297"/>
        <end position="510"/>
    </location>
</feature>
<dbReference type="Pfam" id="PF01370">
    <property type="entry name" value="Epimerase"/>
    <property type="match status" value="1"/>
</dbReference>
<dbReference type="SUPFAM" id="SSF51735">
    <property type="entry name" value="NAD(P)-binding Rossmann-fold domains"/>
    <property type="match status" value="1"/>
</dbReference>
<dbReference type="Gene3D" id="3.40.50.720">
    <property type="entry name" value="NAD(P)-binding Rossmann-like Domain"/>
    <property type="match status" value="1"/>
</dbReference>